<reference evidence="9" key="2">
    <citation type="submission" date="2021-09" db="EMBL/GenBank/DDBJ databases">
        <authorList>
            <person name="Jia N."/>
            <person name="Wang J."/>
            <person name="Shi W."/>
            <person name="Du L."/>
            <person name="Sun Y."/>
            <person name="Zhan W."/>
            <person name="Jiang J."/>
            <person name="Wang Q."/>
            <person name="Zhang B."/>
            <person name="Ji P."/>
            <person name="Sakyi L.B."/>
            <person name="Cui X."/>
            <person name="Yuan T."/>
            <person name="Jiang B."/>
            <person name="Yang W."/>
            <person name="Lam T.T.-Y."/>
            <person name="Chang Q."/>
            <person name="Ding S."/>
            <person name="Wang X."/>
            <person name="Zhu J."/>
            <person name="Ruan X."/>
            <person name="Zhao L."/>
            <person name="Wei J."/>
            <person name="Que T."/>
            <person name="Du C."/>
            <person name="Cheng J."/>
            <person name="Dai P."/>
            <person name="Han X."/>
            <person name="Huang E."/>
            <person name="Gao Y."/>
            <person name="Liu J."/>
            <person name="Shao H."/>
            <person name="Ye R."/>
            <person name="Li L."/>
            <person name="Wei W."/>
            <person name="Wang X."/>
            <person name="Wang C."/>
            <person name="Huo Q."/>
            <person name="Li W."/>
            <person name="Guo W."/>
            <person name="Chen H."/>
            <person name="Chen S."/>
            <person name="Zhou L."/>
            <person name="Zhou L."/>
            <person name="Ni X."/>
            <person name="Tian J."/>
            <person name="Zhou Y."/>
            <person name="Sheng Y."/>
            <person name="Liu T."/>
            <person name="Pan Y."/>
            <person name="Xia L."/>
            <person name="Li J."/>
            <person name="Zhao F."/>
            <person name="Cao W."/>
        </authorList>
    </citation>
    <scope>NUCLEOTIDE SEQUENCE</scope>
    <source>
        <strain evidence="9">Rmic-2018</strain>
        <tissue evidence="9">Larvae</tissue>
    </source>
</reference>
<dbReference type="Pfam" id="PF00079">
    <property type="entry name" value="Serpin"/>
    <property type="match status" value="1"/>
</dbReference>
<dbReference type="GO" id="GO:0004867">
    <property type="term" value="F:serine-type endopeptidase inhibitor activity"/>
    <property type="evidence" value="ECO:0007669"/>
    <property type="project" value="UniProtKB-KW"/>
</dbReference>
<keyword evidence="5" id="KW-0722">Serine protease inhibitor</keyword>
<keyword evidence="6" id="KW-0325">Glycoprotein</keyword>
<dbReference type="InterPro" id="IPR042178">
    <property type="entry name" value="Serpin_sf_1"/>
</dbReference>
<dbReference type="GO" id="GO:0005615">
    <property type="term" value="C:extracellular space"/>
    <property type="evidence" value="ECO:0007669"/>
    <property type="project" value="InterPro"/>
</dbReference>
<dbReference type="InterPro" id="IPR023796">
    <property type="entry name" value="Serpin_dom"/>
</dbReference>
<evidence type="ECO:0000256" key="1">
    <source>
        <dbReference type="ARBA" id="ARBA00004613"/>
    </source>
</evidence>
<feature type="domain" description="Serpin" evidence="8">
    <location>
        <begin position="386"/>
        <end position="499"/>
    </location>
</feature>
<evidence type="ECO:0000256" key="5">
    <source>
        <dbReference type="ARBA" id="ARBA00022900"/>
    </source>
</evidence>
<evidence type="ECO:0000256" key="2">
    <source>
        <dbReference type="ARBA" id="ARBA00009500"/>
    </source>
</evidence>
<evidence type="ECO:0000256" key="4">
    <source>
        <dbReference type="ARBA" id="ARBA00022690"/>
    </source>
</evidence>
<accession>A0A9J6E2B8</accession>
<dbReference type="InterPro" id="IPR000215">
    <property type="entry name" value="Serpin_fam"/>
</dbReference>
<dbReference type="Gene3D" id="2.30.39.10">
    <property type="entry name" value="Alpha-1-antitrypsin, domain 1"/>
    <property type="match status" value="1"/>
</dbReference>
<comment type="caution">
    <text evidence="9">The sequence shown here is derived from an EMBL/GenBank/DDBJ whole genome shotgun (WGS) entry which is preliminary data.</text>
</comment>
<proteinExistence type="inferred from homology"/>
<dbReference type="InterPro" id="IPR036186">
    <property type="entry name" value="Serpin_sf"/>
</dbReference>
<name>A0A9J6E2B8_RHIMP</name>
<protein>
    <recommendedName>
        <fullName evidence="8">Serpin domain-containing protein</fullName>
    </recommendedName>
</protein>
<keyword evidence="10" id="KW-1185">Reference proteome</keyword>
<dbReference type="InterPro" id="IPR042185">
    <property type="entry name" value="Serpin_sf_2"/>
</dbReference>
<feature type="region of interest" description="Disordered" evidence="7">
    <location>
        <begin position="158"/>
        <end position="191"/>
    </location>
</feature>
<dbReference type="EMBL" id="JABSTU010000006">
    <property type="protein sequence ID" value="KAH8028446.1"/>
    <property type="molecule type" value="Genomic_DNA"/>
</dbReference>
<dbReference type="PANTHER" id="PTHR11461:SF211">
    <property type="entry name" value="GH10112P-RELATED"/>
    <property type="match status" value="1"/>
</dbReference>
<dbReference type="Proteomes" id="UP000821866">
    <property type="component" value="Chromosome 4"/>
</dbReference>
<reference evidence="9" key="1">
    <citation type="journal article" date="2020" name="Cell">
        <title>Large-Scale Comparative Analyses of Tick Genomes Elucidate Their Genetic Diversity and Vector Capacities.</title>
        <authorList>
            <consortium name="Tick Genome and Microbiome Consortium (TIGMIC)"/>
            <person name="Jia N."/>
            <person name="Wang J."/>
            <person name="Shi W."/>
            <person name="Du L."/>
            <person name="Sun Y."/>
            <person name="Zhan W."/>
            <person name="Jiang J.F."/>
            <person name="Wang Q."/>
            <person name="Zhang B."/>
            <person name="Ji P."/>
            <person name="Bell-Sakyi L."/>
            <person name="Cui X.M."/>
            <person name="Yuan T.T."/>
            <person name="Jiang B.G."/>
            <person name="Yang W.F."/>
            <person name="Lam T.T."/>
            <person name="Chang Q.C."/>
            <person name="Ding S.J."/>
            <person name="Wang X.J."/>
            <person name="Zhu J.G."/>
            <person name="Ruan X.D."/>
            <person name="Zhao L."/>
            <person name="Wei J.T."/>
            <person name="Ye R.Z."/>
            <person name="Que T.C."/>
            <person name="Du C.H."/>
            <person name="Zhou Y.H."/>
            <person name="Cheng J.X."/>
            <person name="Dai P.F."/>
            <person name="Guo W.B."/>
            <person name="Han X.H."/>
            <person name="Huang E.J."/>
            <person name="Li L.F."/>
            <person name="Wei W."/>
            <person name="Gao Y.C."/>
            <person name="Liu J.Z."/>
            <person name="Shao H.Z."/>
            <person name="Wang X."/>
            <person name="Wang C.C."/>
            <person name="Yang T.C."/>
            <person name="Huo Q.B."/>
            <person name="Li W."/>
            <person name="Chen H.Y."/>
            <person name="Chen S.E."/>
            <person name="Zhou L.G."/>
            <person name="Ni X.B."/>
            <person name="Tian J.H."/>
            <person name="Sheng Y."/>
            <person name="Liu T."/>
            <person name="Pan Y.S."/>
            <person name="Xia L.Y."/>
            <person name="Li J."/>
            <person name="Zhao F."/>
            <person name="Cao W.C."/>
        </authorList>
    </citation>
    <scope>NUCLEOTIDE SEQUENCE</scope>
    <source>
        <strain evidence="9">Rmic-2018</strain>
    </source>
</reference>
<sequence>MESTSPLGNCRPREVVTKAPTVRKRGKASQFSWIEHLACRVRETSGSTAAKRNLGPLLTFVSAAISSEELIFPPPLDSTSSPFNVFKTWAECIIVWCARATIGHLRPYCSSAEWSNIWTLAALILLLKCKVETGGSLATKREQTNQHGWVEAPTVGKSAMPSAGQVGTPAATSDAGSQPVPAASASQTSRVGSTATLDAEVFNEQAMALFRAALDCSPPDANVLCSPLGIASAMAAADAPRREAARTTGPCMGDVQGVAACVRRFRNCDAVCIGNLLHVDATTRLDDEYRALFEGSLQGKVRTTKAVSERGATASKDIGDSTNLWASELTGGAVTSVFGWSGDAANAQREPAKRAASTEMTAQLPEPPLVRAVKPVYPYHGRWIKAACLVNLVYLNGGWEEGFTGAGDMPFYAKPDRAHMVPMMTQRGTEMPYVRRPSFSCLRLPFDCQSSHMALFVPSLRSGGVEKELLPSIRRWSDMRAVLDALAWSTDVTVTLPKVTGPQVLPFPIEALRLFGIPGGAKA</sequence>
<comment type="similarity">
    <text evidence="2">Belongs to the serpin family.</text>
</comment>
<keyword evidence="4" id="KW-0646">Protease inhibitor</keyword>
<evidence type="ECO:0000259" key="8">
    <source>
        <dbReference type="Pfam" id="PF00079"/>
    </source>
</evidence>
<evidence type="ECO:0000313" key="10">
    <source>
        <dbReference type="Proteomes" id="UP000821866"/>
    </source>
</evidence>
<dbReference type="PANTHER" id="PTHR11461">
    <property type="entry name" value="SERINE PROTEASE INHIBITOR, SERPIN"/>
    <property type="match status" value="1"/>
</dbReference>
<evidence type="ECO:0000313" key="9">
    <source>
        <dbReference type="EMBL" id="KAH8028446.1"/>
    </source>
</evidence>
<dbReference type="Gene3D" id="3.30.497.10">
    <property type="entry name" value="Antithrombin, subunit I, domain 2"/>
    <property type="match status" value="1"/>
</dbReference>
<dbReference type="AlphaFoldDB" id="A0A9J6E2B8"/>
<keyword evidence="3" id="KW-0964">Secreted</keyword>
<evidence type="ECO:0000256" key="6">
    <source>
        <dbReference type="ARBA" id="ARBA00023180"/>
    </source>
</evidence>
<evidence type="ECO:0000256" key="3">
    <source>
        <dbReference type="ARBA" id="ARBA00022525"/>
    </source>
</evidence>
<evidence type="ECO:0000256" key="7">
    <source>
        <dbReference type="SAM" id="MobiDB-lite"/>
    </source>
</evidence>
<organism evidence="9 10">
    <name type="scientific">Rhipicephalus microplus</name>
    <name type="common">Cattle tick</name>
    <name type="synonym">Boophilus microplus</name>
    <dbReference type="NCBI Taxonomy" id="6941"/>
    <lineage>
        <taxon>Eukaryota</taxon>
        <taxon>Metazoa</taxon>
        <taxon>Ecdysozoa</taxon>
        <taxon>Arthropoda</taxon>
        <taxon>Chelicerata</taxon>
        <taxon>Arachnida</taxon>
        <taxon>Acari</taxon>
        <taxon>Parasitiformes</taxon>
        <taxon>Ixodida</taxon>
        <taxon>Ixodoidea</taxon>
        <taxon>Ixodidae</taxon>
        <taxon>Rhipicephalinae</taxon>
        <taxon>Rhipicephalus</taxon>
        <taxon>Boophilus</taxon>
    </lineage>
</organism>
<gene>
    <name evidence="9" type="ORF">HPB51_016897</name>
</gene>
<dbReference type="SUPFAM" id="SSF56574">
    <property type="entry name" value="Serpins"/>
    <property type="match status" value="1"/>
</dbReference>
<comment type="subcellular location">
    <subcellularLocation>
        <location evidence="1">Secreted</location>
    </subcellularLocation>
</comment>